<dbReference type="GO" id="GO:0005886">
    <property type="term" value="C:plasma membrane"/>
    <property type="evidence" value="ECO:0007669"/>
    <property type="project" value="UniProtKB-SubCell"/>
</dbReference>
<feature type="transmembrane region" description="Helical" evidence="7">
    <location>
        <begin position="9"/>
        <end position="30"/>
    </location>
</feature>
<keyword evidence="4 7" id="KW-0812">Transmembrane</keyword>
<gene>
    <name evidence="10" type="primary">oppB_3</name>
    <name evidence="10" type="ORF">NCTC10126_00687</name>
    <name evidence="9" type="ORF">NPA07_04235</name>
</gene>
<keyword evidence="5 7" id="KW-1133">Transmembrane helix</keyword>
<evidence type="ECO:0000313" key="10">
    <source>
        <dbReference type="EMBL" id="VDR42185.1"/>
    </source>
</evidence>
<dbReference type="OrthoDB" id="9789439at2"/>
<dbReference type="InterPro" id="IPR035906">
    <property type="entry name" value="MetI-like_sf"/>
</dbReference>
<proteinExistence type="inferred from homology"/>
<evidence type="ECO:0000256" key="2">
    <source>
        <dbReference type="ARBA" id="ARBA00022448"/>
    </source>
</evidence>
<dbReference type="PANTHER" id="PTHR30465">
    <property type="entry name" value="INNER MEMBRANE ABC TRANSPORTER"/>
    <property type="match status" value="1"/>
</dbReference>
<dbReference type="RefSeq" id="WP_126118400.1">
    <property type="nucleotide sequence ID" value="NZ_CP101806.1"/>
</dbReference>
<evidence type="ECO:0000256" key="7">
    <source>
        <dbReference type="RuleBase" id="RU363032"/>
    </source>
</evidence>
<name>A0A3P8L7G4_9BACT</name>
<dbReference type="Pfam" id="PF00528">
    <property type="entry name" value="BPD_transp_1"/>
    <property type="match status" value="1"/>
</dbReference>
<reference evidence="10 11" key="1">
    <citation type="submission" date="2018-12" db="EMBL/GenBank/DDBJ databases">
        <authorList>
            <consortium name="Pathogen Informatics"/>
        </authorList>
    </citation>
    <scope>NUCLEOTIDE SEQUENCE [LARGE SCALE GENOMIC DNA]</scope>
    <source>
        <strain evidence="10 11">NCTC10126</strain>
    </source>
</reference>
<dbReference type="SUPFAM" id="SSF161098">
    <property type="entry name" value="MetI-like"/>
    <property type="match status" value="1"/>
</dbReference>
<accession>A0A3P8L7G4</accession>
<comment type="subcellular location">
    <subcellularLocation>
        <location evidence="1 7">Cell membrane</location>
        <topology evidence="1 7">Multi-pass membrane protein</topology>
    </subcellularLocation>
</comment>
<dbReference type="PANTHER" id="PTHR30465:SF0">
    <property type="entry name" value="OLIGOPEPTIDE TRANSPORT SYSTEM PERMEASE PROTEIN APPB"/>
    <property type="match status" value="1"/>
</dbReference>
<feature type="transmembrane region" description="Helical" evidence="7">
    <location>
        <begin position="288"/>
        <end position="313"/>
    </location>
</feature>
<reference evidence="9" key="2">
    <citation type="submission" date="2022-07" db="EMBL/GenBank/DDBJ databases">
        <title>Complete genome of Mycoplasma caviae type strain G122.</title>
        <authorList>
            <person name="Spergser J."/>
        </authorList>
    </citation>
    <scope>NUCLEOTIDE SEQUENCE</scope>
    <source>
        <strain evidence="9">G122</strain>
    </source>
</reference>
<dbReference type="EMBL" id="CP101806">
    <property type="protein sequence ID" value="UUD34990.1"/>
    <property type="molecule type" value="Genomic_DNA"/>
</dbReference>
<dbReference type="Proteomes" id="UP000280036">
    <property type="component" value="Unassembled WGS sequence"/>
</dbReference>
<evidence type="ECO:0000313" key="12">
    <source>
        <dbReference type="Proteomes" id="UP001058569"/>
    </source>
</evidence>
<evidence type="ECO:0000313" key="11">
    <source>
        <dbReference type="Proteomes" id="UP000280036"/>
    </source>
</evidence>
<keyword evidence="6 7" id="KW-0472">Membrane</keyword>
<dbReference type="EMBL" id="UZVY01000001">
    <property type="protein sequence ID" value="VDR42185.1"/>
    <property type="molecule type" value="Genomic_DNA"/>
</dbReference>
<evidence type="ECO:0000259" key="8">
    <source>
        <dbReference type="PROSITE" id="PS50928"/>
    </source>
</evidence>
<feature type="transmembrane region" description="Helical" evidence="7">
    <location>
        <begin position="103"/>
        <end position="125"/>
    </location>
</feature>
<comment type="similarity">
    <text evidence="7">Belongs to the binding-protein-dependent transport system permease family.</text>
</comment>
<evidence type="ECO:0000256" key="5">
    <source>
        <dbReference type="ARBA" id="ARBA00022989"/>
    </source>
</evidence>
<protein>
    <submittedName>
        <fullName evidence="9 10">ABC transporter permease</fullName>
    </submittedName>
</protein>
<dbReference type="Gene3D" id="1.10.3720.10">
    <property type="entry name" value="MetI-like"/>
    <property type="match status" value="1"/>
</dbReference>
<evidence type="ECO:0000256" key="4">
    <source>
        <dbReference type="ARBA" id="ARBA00022692"/>
    </source>
</evidence>
<dbReference type="AlphaFoldDB" id="A0A3P8L7G4"/>
<organism evidence="10 11">
    <name type="scientific">Mycoplasmopsis caviae</name>
    <dbReference type="NCBI Taxonomy" id="55603"/>
    <lineage>
        <taxon>Bacteria</taxon>
        <taxon>Bacillati</taxon>
        <taxon>Mycoplasmatota</taxon>
        <taxon>Mycoplasmoidales</taxon>
        <taxon>Metamycoplasmataceae</taxon>
        <taxon>Mycoplasmopsis</taxon>
    </lineage>
</organism>
<evidence type="ECO:0000256" key="6">
    <source>
        <dbReference type="ARBA" id="ARBA00023136"/>
    </source>
</evidence>
<evidence type="ECO:0000256" key="3">
    <source>
        <dbReference type="ARBA" id="ARBA00022475"/>
    </source>
</evidence>
<keyword evidence="2 7" id="KW-0813">Transport</keyword>
<sequence length="358" mass="40487">MIKYIFKRIAFAILTLFIIIIFSYSIIIAFQQNPYRIAAGQEGLSTFERAQRLRDADEFDKIPGIVKLFGYLGDILKFEYGKVYTYKSEYETIPEMFFDPLKWTILISLPAFIISAILGTTIGILAGYKRGTIWDSLINVFVFIFIAVPSFVLAPFFINIFNKMGFGRSFISPYELGGSWAKTIKSIIAPISLLSFGSLAVYTLYSRNQVITVLTSNYVLIAKTKGLSGSQIFFKYVFRNISIPLAAIIIPSYITLLSGSIIIERFWLVKGTSDLIINAFPNGETNIVMFNILFFTTLSLFTDVLVDVTFTLIDPRIKYSKGGGINWFEVIKAKKARIKAEKELFKQQDQELLAKGEA</sequence>
<dbReference type="Proteomes" id="UP001058569">
    <property type="component" value="Chromosome"/>
</dbReference>
<evidence type="ECO:0000313" key="9">
    <source>
        <dbReference type="EMBL" id="UUD34990.1"/>
    </source>
</evidence>
<keyword evidence="12" id="KW-1185">Reference proteome</keyword>
<feature type="transmembrane region" description="Helical" evidence="7">
    <location>
        <begin position="137"/>
        <end position="158"/>
    </location>
</feature>
<feature type="domain" description="ABC transmembrane type-1" evidence="8">
    <location>
        <begin position="101"/>
        <end position="306"/>
    </location>
</feature>
<dbReference type="GO" id="GO:0055085">
    <property type="term" value="P:transmembrane transport"/>
    <property type="evidence" value="ECO:0007669"/>
    <property type="project" value="InterPro"/>
</dbReference>
<dbReference type="CDD" id="cd06261">
    <property type="entry name" value="TM_PBP2"/>
    <property type="match status" value="1"/>
</dbReference>
<dbReference type="InterPro" id="IPR000515">
    <property type="entry name" value="MetI-like"/>
</dbReference>
<evidence type="ECO:0000256" key="1">
    <source>
        <dbReference type="ARBA" id="ARBA00004651"/>
    </source>
</evidence>
<keyword evidence="3" id="KW-1003">Cell membrane</keyword>
<dbReference type="PROSITE" id="PS50928">
    <property type="entry name" value="ABC_TM1"/>
    <property type="match status" value="1"/>
</dbReference>
<feature type="transmembrane region" description="Helical" evidence="7">
    <location>
        <begin position="245"/>
        <end position="268"/>
    </location>
</feature>
<feature type="transmembrane region" description="Helical" evidence="7">
    <location>
        <begin position="187"/>
        <end position="205"/>
    </location>
</feature>